<dbReference type="Proteomes" id="UP000010478">
    <property type="component" value="Plasmid pOSC7112.03"/>
</dbReference>
<gene>
    <name evidence="1" type="ORF">Osc7112_6850</name>
</gene>
<dbReference type="RefSeq" id="WP_015179893.1">
    <property type="nucleotide sequence ID" value="NC_019731.1"/>
</dbReference>
<evidence type="ECO:0000313" key="1">
    <source>
        <dbReference type="EMBL" id="AFZ10933.1"/>
    </source>
</evidence>
<reference evidence="1 2" key="1">
    <citation type="submission" date="2012-05" db="EMBL/GenBank/DDBJ databases">
        <title>Finished plasmid 3 of genome of Oscillatoria sp. PCC 7112.</title>
        <authorList>
            <consortium name="US DOE Joint Genome Institute"/>
            <person name="Gugger M."/>
            <person name="Coursin T."/>
            <person name="Rippka R."/>
            <person name="Tandeau De Marsac N."/>
            <person name="Huntemann M."/>
            <person name="Wei C.-L."/>
            <person name="Han J."/>
            <person name="Detter J.C."/>
            <person name="Han C."/>
            <person name="Tapia R."/>
            <person name="Davenport K."/>
            <person name="Daligault H."/>
            <person name="Erkkila T."/>
            <person name="Gu W."/>
            <person name="Munk A.C.C."/>
            <person name="Teshima H."/>
            <person name="Xu Y."/>
            <person name="Chain P."/>
            <person name="Chen A."/>
            <person name="Krypides N."/>
            <person name="Mavromatis K."/>
            <person name="Markowitz V."/>
            <person name="Szeto E."/>
            <person name="Ivanova N."/>
            <person name="Mikhailova N."/>
            <person name="Ovchinnikova G."/>
            <person name="Pagani I."/>
            <person name="Pati A."/>
            <person name="Goodwin L."/>
            <person name="Peters L."/>
            <person name="Pitluck S."/>
            <person name="Woyke T."/>
            <person name="Kerfeld C."/>
        </authorList>
    </citation>
    <scope>NUCLEOTIDE SEQUENCE [LARGE SCALE GENOMIC DNA]</scope>
    <source>
        <strain evidence="1 2">PCC 7112</strain>
        <plasmid evidence="1 2">pOSC7112.03</plasmid>
    </source>
</reference>
<dbReference type="HOGENOM" id="CLU_2451777_0_0_3"/>
<name>K9VS85_9CYAN</name>
<keyword evidence="1" id="KW-0614">Plasmid</keyword>
<dbReference type="AlphaFoldDB" id="K9VS85"/>
<dbReference type="KEGG" id="oni:Osc7112_6850"/>
<proteinExistence type="predicted"/>
<evidence type="ECO:0000313" key="2">
    <source>
        <dbReference type="Proteomes" id="UP000010478"/>
    </source>
</evidence>
<dbReference type="OrthoDB" id="516757at2"/>
<geneLocation type="plasmid" evidence="1 2">
    <name>pOSC7112.03</name>
</geneLocation>
<sequence length="89" mass="10184">MKKPRKKPKTERPEYSIKQAHPGQQCLRNVPILYNEKKQPISLTLTPTAIKKLTDLALMIGDSRSQVLEQLLRNITPLQAKRIIGKNPE</sequence>
<dbReference type="EMBL" id="CP003617">
    <property type="protein sequence ID" value="AFZ10933.1"/>
    <property type="molecule type" value="Genomic_DNA"/>
</dbReference>
<organism evidence="1 2">
    <name type="scientific">Phormidium nigroviride PCC 7112</name>
    <dbReference type="NCBI Taxonomy" id="179408"/>
    <lineage>
        <taxon>Bacteria</taxon>
        <taxon>Bacillati</taxon>
        <taxon>Cyanobacteriota</taxon>
        <taxon>Cyanophyceae</taxon>
        <taxon>Oscillatoriophycideae</taxon>
        <taxon>Oscillatoriales</taxon>
        <taxon>Oscillatoriaceae</taxon>
        <taxon>Phormidium</taxon>
    </lineage>
</organism>
<keyword evidence="2" id="KW-1185">Reference proteome</keyword>
<accession>K9VS85</accession>
<protein>
    <submittedName>
        <fullName evidence="1">Uncharacterized protein</fullName>
    </submittedName>
</protein>